<name>A0A1I4J9E2_9RHOB</name>
<accession>A0A1I4J9E2</accession>
<reference evidence="1 2" key="1">
    <citation type="submission" date="2016-10" db="EMBL/GenBank/DDBJ databases">
        <authorList>
            <person name="de Groot N.N."/>
        </authorList>
    </citation>
    <scope>NUCLEOTIDE SEQUENCE [LARGE SCALE GENOMIC DNA]</scope>
    <source>
        <strain evidence="1 2">DSM 16199</strain>
    </source>
</reference>
<dbReference type="AlphaFoldDB" id="A0A1I4J9E2"/>
<dbReference type="OrthoDB" id="7917345at2"/>
<organism evidence="1 2">
    <name type="scientific">Loktanella salsilacus</name>
    <dbReference type="NCBI Taxonomy" id="195913"/>
    <lineage>
        <taxon>Bacteria</taxon>
        <taxon>Pseudomonadati</taxon>
        <taxon>Pseudomonadota</taxon>
        <taxon>Alphaproteobacteria</taxon>
        <taxon>Rhodobacterales</taxon>
        <taxon>Roseobacteraceae</taxon>
        <taxon>Loktanella</taxon>
    </lineage>
</organism>
<gene>
    <name evidence="1" type="ORF">SAMN04488004_13426</name>
</gene>
<dbReference type="Proteomes" id="UP000199550">
    <property type="component" value="Unassembled WGS sequence"/>
</dbReference>
<dbReference type="RefSeq" id="WP_139222704.1">
    <property type="nucleotide sequence ID" value="NZ_FOTF01000034.1"/>
</dbReference>
<evidence type="ECO:0000313" key="1">
    <source>
        <dbReference type="EMBL" id="SFL63160.1"/>
    </source>
</evidence>
<sequence length="122" mass="13702">MSVDLRKEAPNVVTEPEFRKLLGMGYQAQVLCEGDAYYKAAVWYGEWTVRVVSGDGTVEKILVAYPRSRGEEQQIKIKVFKTINGCASFMHRMGFADFTVPFFEGGQSIHTLPDQARDTSDS</sequence>
<dbReference type="STRING" id="195913.SAMN04488004_13426"/>
<protein>
    <submittedName>
        <fullName evidence="1">Uncharacterized protein</fullName>
    </submittedName>
</protein>
<proteinExistence type="predicted"/>
<keyword evidence="2" id="KW-1185">Reference proteome</keyword>
<dbReference type="EMBL" id="FOTF01000034">
    <property type="protein sequence ID" value="SFL63160.1"/>
    <property type="molecule type" value="Genomic_DNA"/>
</dbReference>
<evidence type="ECO:0000313" key="2">
    <source>
        <dbReference type="Proteomes" id="UP000199550"/>
    </source>
</evidence>